<evidence type="ECO:0000256" key="9">
    <source>
        <dbReference type="ARBA" id="ARBA00044632"/>
    </source>
</evidence>
<dbReference type="SUPFAM" id="SSF55945">
    <property type="entry name" value="TATA-box binding protein-like"/>
    <property type="match status" value="1"/>
</dbReference>
<dbReference type="GO" id="GO:0140078">
    <property type="term" value="F:class I DNA-(apurinic or apyrimidinic site) endonuclease activity"/>
    <property type="evidence" value="ECO:0007669"/>
    <property type="project" value="UniProtKB-EC"/>
</dbReference>
<dbReference type="PANTHER" id="PTHR10242:SF2">
    <property type="entry name" value="N-GLYCOSYLASE_DNA LYASE"/>
    <property type="match status" value="1"/>
</dbReference>
<dbReference type="Gene3D" id="3.30.310.260">
    <property type="match status" value="1"/>
</dbReference>
<evidence type="ECO:0000256" key="3">
    <source>
        <dbReference type="ARBA" id="ARBA00022763"/>
    </source>
</evidence>
<dbReference type="InterPro" id="IPR012904">
    <property type="entry name" value="OGG_N"/>
</dbReference>
<dbReference type="EMBL" id="DUIH01000013">
    <property type="protein sequence ID" value="HIH69800.1"/>
    <property type="molecule type" value="Genomic_DNA"/>
</dbReference>
<evidence type="ECO:0000256" key="4">
    <source>
        <dbReference type="ARBA" id="ARBA00022801"/>
    </source>
</evidence>
<keyword evidence="6" id="KW-0456">Lyase</keyword>
<dbReference type="Gene3D" id="1.10.1670.10">
    <property type="entry name" value="Helix-hairpin-Helix base-excision DNA repair enzymes (C-terminal)"/>
    <property type="match status" value="1"/>
</dbReference>
<dbReference type="InterPro" id="IPR011257">
    <property type="entry name" value="DNA_glycosylase"/>
</dbReference>
<dbReference type="CDD" id="cd00056">
    <property type="entry name" value="ENDO3c"/>
    <property type="match status" value="1"/>
</dbReference>
<proteinExistence type="inferred from homology"/>
<gene>
    <name evidence="11" type="ORF">HA299_04175</name>
</gene>
<dbReference type="EC" id="4.2.99.18" evidence="2"/>
<protein>
    <recommendedName>
        <fullName evidence="2">DNA-(apurinic or apyrimidinic site) lyase</fullName>
        <ecNumber evidence="2">4.2.99.18</ecNumber>
    </recommendedName>
</protein>
<comment type="caution">
    <text evidence="11">The sequence shown here is derived from an EMBL/GenBank/DDBJ whole genome shotgun (WGS) entry which is preliminary data.</text>
</comment>
<keyword evidence="7" id="KW-0511">Multifunctional enzyme</keyword>
<dbReference type="GO" id="GO:0003684">
    <property type="term" value="F:damaged DNA binding"/>
    <property type="evidence" value="ECO:0007669"/>
    <property type="project" value="InterPro"/>
</dbReference>
<accession>A0A832W009</accession>
<dbReference type="InterPro" id="IPR052054">
    <property type="entry name" value="Oxidative_DNA_repair_enzyme"/>
</dbReference>
<dbReference type="SUPFAM" id="SSF48150">
    <property type="entry name" value="DNA-glycosylase"/>
    <property type="match status" value="1"/>
</dbReference>
<dbReference type="RefSeq" id="WP_052353166.1">
    <property type="nucleotide sequence ID" value="NZ_DUIH01000013.1"/>
</dbReference>
<evidence type="ECO:0000256" key="2">
    <source>
        <dbReference type="ARBA" id="ARBA00012720"/>
    </source>
</evidence>
<dbReference type="InterPro" id="IPR003265">
    <property type="entry name" value="HhH-GPD_domain"/>
</dbReference>
<dbReference type="SMART" id="SM00478">
    <property type="entry name" value="ENDO3c"/>
    <property type="match status" value="1"/>
</dbReference>
<evidence type="ECO:0000256" key="7">
    <source>
        <dbReference type="ARBA" id="ARBA00023268"/>
    </source>
</evidence>
<sequence length="299" mass="34491">MHMTKLEVSDFDLALTLSCGQSFCWQKKGGWYTGVIDGNAVALRQHGSPDGVLEVVAYPELDEDRLTQYLGCEDDLFEIALEVGKDAYMRSVLHRWWGLRVMRQPLWEMLASFICATNKSVVAIEKMILCLRRKAGEPIGVRGKEPFMVEHYTFPSPERLAHLSIGQLERCGLGYRAPYLLEATQMFEPQPLKSYEEARRWLLGFKGVGNKVADCVSLFGLGMLEAFPIDRWMRHVLYTHYEVGCSSSKRALTPREYERLSRWAREYFGRYAGYAQQYLFHEARMKNRGRPRGRPASKR</sequence>
<dbReference type="InterPro" id="IPR023170">
    <property type="entry name" value="HhH_base_excis_C"/>
</dbReference>
<name>A0A832W009_9EURY</name>
<comment type="similarity">
    <text evidence="1">Belongs to the type-1 OGG1 family.</text>
</comment>
<dbReference type="AlphaFoldDB" id="A0A832W009"/>
<keyword evidence="3" id="KW-0227">DNA damage</keyword>
<dbReference type="Proteomes" id="UP000600363">
    <property type="component" value="Unassembled WGS sequence"/>
</dbReference>
<evidence type="ECO:0000259" key="10">
    <source>
        <dbReference type="SMART" id="SM00478"/>
    </source>
</evidence>
<evidence type="ECO:0000256" key="6">
    <source>
        <dbReference type="ARBA" id="ARBA00023239"/>
    </source>
</evidence>
<evidence type="ECO:0000256" key="8">
    <source>
        <dbReference type="ARBA" id="ARBA00023295"/>
    </source>
</evidence>
<keyword evidence="8" id="KW-0326">Glycosidase</keyword>
<evidence type="ECO:0000256" key="5">
    <source>
        <dbReference type="ARBA" id="ARBA00023204"/>
    </source>
</evidence>
<dbReference type="GO" id="GO:0006284">
    <property type="term" value="P:base-excision repair"/>
    <property type="evidence" value="ECO:0007669"/>
    <property type="project" value="InterPro"/>
</dbReference>
<feature type="domain" description="HhH-GPD" evidence="10">
    <location>
        <begin position="115"/>
        <end position="284"/>
    </location>
</feature>
<dbReference type="Gene3D" id="1.10.340.30">
    <property type="entry name" value="Hypothetical protein, domain 2"/>
    <property type="match status" value="1"/>
</dbReference>
<dbReference type="Pfam" id="PF07934">
    <property type="entry name" value="OGG_N"/>
    <property type="match status" value="1"/>
</dbReference>
<dbReference type="GO" id="GO:0006289">
    <property type="term" value="P:nucleotide-excision repair"/>
    <property type="evidence" value="ECO:0007669"/>
    <property type="project" value="InterPro"/>
</dbReference>
<organism evidence="11 12">
    <name type="scientific">Methermicoccus shengliensis</name>
    <dbReference type="NCBI Taxonomy" id="660064"/>
    <lineage>
        <taxon>Archaea</taxon>
        <taxon>Methanobacteriati</taxon>
        <taxon>Methanobacteriota</taxon>
        <taxon>Stenosarchaea group</taxon>
        <taxon>Methanomicrobia</taxon>
        <taxon>Methanosarcinales</taxon>
        <taxon>Methermicoccaceae</taxon>
        <taxon>Methermicoccus</taxon>
    </lineage>
</organism>
<comment type="catalytic activity">
    <reaction evidence="9">
        <text>2'-deoxyribonucleotide-(2'-deoxyribose 5'-phosphate)-2'-deoxyribonucleotide-DNA = a 3'-end 2'-deoxyribonucleotide-(2,3-dehydro-2,3-deoxyribose 5'-phosphate)-DNA + a 5'-end 5'-phospho-2'-deoxyribonucleoside-DNA + H(+)</text>
        <dbReference type="Rhea" id="RHEA:66592"/>
        <dbReference type="Rhea" id="RHEA-COMP:13180"/>
        <dbReference type="Rhea" id="RHEA-COMP:16897"/>
        <dbReference type="Rhea" id="RHEA-COMP:17067"/>
        <dbReference type="ChEBI" id="CHEBI:15378"/>
        <dbReference type="ChEBI" id="CHEBI:136412"/>
        <dbReference type="ChEBI" id="CHEBI:157695"/>
        <dbReference type="ChEBI" id="CHEBI:167181"/>
        <dbReference type="EC" id="4.2.99.18"/>
    </reaction>
</comment>
<evidence type="ECO:0000256" key="1">
    <source>
        <dbReference type="ARBA" id="ARBA00010679"/>
    </source>
</evidence>
<keyword evidence="5" id="KW-0234">DNA repair</keyword>
<dbReference type="PANTHER" id="PTHR10242">
    <property type="entry name" value="8-OXOGUANINE DNA GLYCOSYLASE"/>
    <property type="match status" value="1"/>
</dbReference>
<evidence type="ECO:0000313" key="11">
    <source>
        <dbReference type="EMBL" id="HIH69800.1"/>
    </source>
</evidence>
<evidence type="ECO:0000313" key="12">
    <source>
        <dbReference type="Proteomes" id="UP000600363"/>
    </source>
</evidence>
<reference evidence="11" key="1">
    <citation type="journal article" date="2020" name="bioRxiv">
        <title>A rank-normalized archaeal taxonomy based on genome phylogeny resolves widespread incomplete and uneven classifications.</title>
        <authorList>
            <person name="Rinke C."/>
            <person name="Chuvochina M."/>
            <person name="Mussig A.J."/>
            <person name="Chaumeil P.-A."/>
            <person name="Waite D.W."/>
            <person name="Whitman W.B."/>
            <person name="Parks D.H."/>
            <person name="Hugenholtz P."/>
        </authorList>
    </citation>
    <scope>NUCLEOTIDE SEQUENCE</scope>
    <source>
        <strain evidence="11">UBA12518</strain>
    </source>
</reference>
<keyword evidence="4" id="KW-0378">Hydrolase</keyword>
<dbReference type="GO" id="GO:0008534">
    <property type="term" value="F:oxidized purine nucleobase lesion DNA N-glycosylase activity"/>
    <property type="evidence" value="ECO:0007669"/>
    <property type="project" value="InterPro"/>
</dbReference>